<evidence type="ECO:0000256" key="3">
    <source>
        <dbReference type="ARBA" id="ARBA00022692"/>
    </source>
</evidence>
<dbReference type="RefSeq" id="WP_058277427.1">
    <property type="nucleotide sequence ID" value="NZ_CYPU01000036.1"/>
</dbReference>
<comment type="subcellular location">
    <subcellularLocation>
        <location evidence="1">Cell membrane</location>
        <topology evidence="1">Multi-pass membrane protein</topology>
    </subcellularLocation>
</comment>
<evidence type="ECO:0000256" key="5">
    <source>
        <dbReference type="ARBA" id="ARBA00023136"/>
    </source>
</evidence>
<keyword evidence="2" id="KW-1003">Cell membrane</keyword>
<dbReference type="OrthoDB" id="7724143at2"/>
<dbReference type="GO" id="GO:0015171">
    <property type="term" value="F:amino acid transmembrane transporter activity"/>
    <property type="evidence" value="ECO:0007669"/>
    <property type="project" value="TreeGrafter"/>
</dbReference>
<dbReference type="InterPro" id="IPR001123">
    <property type="entry name" value="LeuE-type"/>
</dbReference>
<dbReference type="GO" id="GO:0033228">
    <property type="term" value="P:cysteine export across plasma membrane"/>
    <property type="evidence" value="ECO:0007669"/>
    <property type="project" value="TreeGrafter"/>
</dbReference>
<evidence type="ECO:0000256" key="1">
    <source>
        <dbReference type="ARBA" id="ARBA00004651"/>
    </source>
</evidence>
<feature type="transmembrane region" description="Helical" evidence="6">
    <location>
        <begin position="138"/>
        <end position="157"/>
    </location>
</feature>
<dbReference type="GO" id="GO:0005886">
    <property type="term" value="C:plasma membrane"/>
    <property type="evidence" value="ECO:0007669"/>
    <property type="project" value="UniProtKB-SubCell"/>
</dbReference>
<feature type="transmembrane region" description="Helical" evidence="6">
    <location>
        <begin position="178"/>
        <end position="195"/>
    </location>
</feature>
<keyword evidence="5 6" id="KW-0472">Membrane</keyword>
<name>A0A0P1F182_9RHOB</name>
<protein>
    <submittedName>
        <fullName evidence="7">Cysteine/O-acetylserine efflux protein</fullName>
    </submittedName>
</protein>
<evidence type="ECO:0000313" key="7">
    <source>
        <dbReference type="EMBL" id="CUH47793.1"/>
    </source>
</evidence>
<dbReference type="PANTHER" id="PTHR30086:SF20">
    <property type="entry name" value="ARGININE EXPORTER PROTEIN ARGO-RELATED"/>
    <property type="match status" value="1"/>
</dbReference>
<dbReference type="STRING" id="81569.RUM4293_03669"/>
<sequence length="196" mass="20542">MFEFAVAVFFLLITPGPGVLTTAGIGSAFGFRAGLAFVAGLMLGGFINMMFVVSGVAAVALAIPVLRTLLLFASVGYLGFIAWRIARAGSKVGFSPAVSPLGFANGLTLQFINPKAYVVGTALFSGFAFLPDAPVWEVVIKIVIFNMVWVPVHMIWLGAGAKLGSLDLSERSHQRINFAMAASLMVVVVTALASAL</sequence>
<reference evidence="7 8" key="1">
    <citation type="submission" date="2015-09" db="EMBL/GenBank/DDBJ databases">
        <authorList>
            <consortium name="Swine Surveillance"/>
        </authorList>
    </citation>
    <scope>NUCLEOTIDE SEQUENCE [LARGE SCALE GENOMIC DNA]</scope>
    <source>
        <strain evidence="7 8">CECT 4292</strain>
    </source>
</reference>
<dbReference type="AlphaFoldDB" id="A0A0P1F182"/>
<dbReference type="GeneID" id="55493192"/>
<gene>
    <name evidence="7" type="primary">eamB_1</name>
    <name evidence="7" type="ORF">RUA4292_01969</name>
</gene>
<feature type="transmembrane region" description="Helical" evidence="6">
    <location>
        <begin position="69"/>
        <end position="86"/>
    </location>
</feature>
<organism evidence="7 8">
    <name type="scientific">Ruegeria atlantica</name>
    <dbReference type="NCBI Taxonomy" id="81569"/>
    <lineage>
        <taxon>Bacteria</taxon>
        <taxon>Pseudomonadati</taxon>
        <taxon>Pseudomonadota</taxon>
        <taxon>Alphaproteobacteria</taxon>
        <taxon>Rhodobacterales</taxon>
        <taxon>Roseobacteraceae</taxon>
        <taxon>Ruegeria</taxon>
    </lineage>
</organism>
<evidence type="ECO:0000256" key="4">
    <source>
        <dbReference type="ARBA" id="ARBA00022989"/>
    </source>
</evidence>
<proteinExistence type="predicted"/>
<evidence type="ECO:0000313" key="8">
    <source>
        <dbReference type="Proteomes" id="UP000050783"/>
    </source>
</evidence>
<dbReference type="Proteomes" id="UP000050783">
    <property type="component" value="Unassembled WGS sequence"/>
</dbReference>
<keyword evidence="3 6" id="KW-0812">Transmembrane</keyword>
<dbReference type="EMBL" id="CYPU01000036">
    <property type="protein sequence ID" value="CUH47793.1"/>
    <property type="molecule type" value="Genomic_DNA"/>
</dbReference>
<dbReference type="Pfam" id="PF01810">
    <property type="entry name" value="LysE"/>
    <property type="match status" value="1"/>
</dbReference>
<feature type="transmembrane region" description="Helical" evidence="6">
    <location>
        <begin position="38"/>
        <end position="62"/>
    </location>
</feature>
<dbReference type="PANTHER" id="PTHR30086">
    <property type="entry name" value="ARGININE EXPORTER PROTEIN ARGO"/>
    <property type="match status" value="1"/>
</dbReference>
<accession>A0A0P1F182</accession>
<keyword evidence="4 6" id="KW-1133">Transmembrane helix</keyword>
<evidence type="ECO:0000256" key="6">
    <source>
        <dbReference type="SAM" id="Phobius"/>
    </source>
</evidence>
<evidence type="ECO:0000256" key="2">
    <source>
        <dbReference type="ARBA" id="ARBA00022475"/>
    </source>
</evidence>